<comment type="function">
    <text evidence="8">An outer membrane protein that may participate in pathogenesis. Some human Lyme disease patients have antibodies against this protein. The Mlp proteins probably undergo intragenic recombination, generating new alleles.</text>
</comment>
<evidence type="ECO:0008006" key="12">
    <source>
        <dbReference type="Google" id="ProtNLM"/>
    </source>
</evidence>
<comment type="subcellular location">
    <subcellularLocation>
        <location evidence="1">Cell outer membrane</location>
        <topology evidence="1">Lipid-anchor</topology>
    </subcellularLocation>
</comment>
<dbReference type="RefSeq" id="WP_108729687.1">
    <property type="nucleotide sequence ID" value="NZ_CP025786.1"/>
</dbReference>
<organism evidence="10 11">
    <name type="scientific">Candidatus Borreliella tachyglossi</name>
    <dbReference type="NCBI Taxonomy" id="1964448"/>
    <lineage>
        <taxon>Bacteria</taxon>
        <taxon>Pseudomonadati</taxon>
        <taxon>Spirochaetota</taxon>
        <taxon>Spirochaetia</taxon>
        <taxon>Spirochaetales</taxon>
        <taxon>Borreliaceae</taxon>
        <taxon>Borreliella</taxon>
    </lineage>
</organism>
<evidence type="ECO:0000256" key="5">
    <source>
        <dbReference type="ARBA" id="ARBA00023139"/>
    </source>
</evidence>
<keyword evidence="7" id="KW-0449">Lipoprotein</keyword>
<proteinExistence type="inferred from homology"/>
<dbReference type="EMBL" id="CP025786">
    <property type="protein sequence ID" value="AWG43293.1"/>
    <property type="molecule type" value="Genomic_DNA"/>
</dbReference>
<evidence type="ECO:0000256" key="4">
    <source>
        <dbReference type="ARBA" id="ARBA00023136"/>
    </source>
</evidence>
<name>A0A2S1LYB8_9SPIR</name>
<reference evidence="10 11" key="1">
    <citation type="submission" date="2018-01" db="EMBL/GenBank/DDBJ databases">
        <title>Genome sequence of Borrelia tachyglossi.</title>
        <authorList>
            <person name="Gofton A.W."/>
        </authorList>
    </citation>
    <scope>NUCLEOTIDE SEQUENCE [LARGE SCALE GENOMIC DNA]</scope>
    <source>
        <strain evidence="10 11">Bc-F10-1268</strain>
        <plasmid evidence="10 11">pl78</plasmid>
    </source>
</reference>
<evidence type="ECO:0000256" key="2">
    <source>
        <dbReference type="ARBA" id="ARBA00008380"/>
    </source>
</evidence>
<comment type="similarity">
    <text evidence="2">Belongs to the Multicopy lipoprotein (Mlp) family.</text>
</comment>
<dbReference type="AlphaFoldDB" id="A0A2S1LYB8"/>
<accession>A0A2S1LYB8</accession>
<evidence type="ECO:0000313" key="11">
    <source>
        <dbReference type="Proteomes" id="UP000244655"/>
    </source>
</evidence>
<evidence type="ECO:0000313" key="10">
    <source>
        <dbReference type="EMBL" id="AWG43293.1"/>
    </source>
</evidence>
<evidence type="ECO:0000256" key="9">
    <source>
        <dbReference type="SAM" id="MobiDB-lite"/>
    </source>
</evidence>
<evidence type="ECO:0000256" key="3">
    <source>
        <dbReference type="ARBA" id="ARBA00022729"/>
    </source>
</evidence>
<keyword evidence="11" id="KW-1185">Reference proteome</keyword>
<dbReference type="PROSITE" id="PS51257">
    <property type="entry name" value="PROKAR_LIPOPROTEIN"/>
    <property type="match status" value="1"/>
</dbReference>
<gene>
    <name evidence="10" type="ORF">CR532_04665</name>
</gene>
<keyword evidence="10" id="KW-0614">Plasmid</keyword>
<keyword evidence="6" id="KW-0998">Cell outer membrane</keyword>
<sequence>MKEINFMLILLLLFFSCKPYGEIMRNAGNSKVKGESKVGVKEEQATVNKKTPEEAIREKLDAKQRSDLDALKQNLKKDQFDKLLGLDEGKIKEALGHKNCGDLIQLFRGS</sequence>
<geneLocation type="plasmid" evidence="10 11">
    <name>pl78</name>
</geneLocation>
<dbReference type="InterPro" id="IPR004983">
    <property type="entry name" value="Mlp"/>
</dbReference>
<keyword evidence="5" id="KW-0564">Palmitate</keyword>
<evidence type="ECO:0000256" key="7">
    <source>
        <dbReference type="ARBA" id="ARBA00023288"/>
    </source>
</evidence>
<evidence type="ECO:0000256" key="6">
    <source>
        <dbReference type="ARBA" id="ARBA00023237"/>
    </source>
</evidence>
<feature type="region of interest" description="Disordered" evidence="9">
    <location>
        <begin position="34"/>
        <end position="58"/>
    </location>
</feature>
<dbReference type="Pfam" id="PF03304">
    <property type="entry name" value="Mlp"/>
    <property type="match status" value="1"/>
</dbReference>
<evidence type="ECO:0000256" key="8">
    <source>
        <dbReference type="ARBA" id="ARBA00046007"/>
    </source>
</evidence>
<dbReference type="GO" id="GO:0009279">
    <property type="term" value="C:cell outer membrane"/>
    <property type="evidence" value="ECO:0007669"/>
    <property type="project" value="UniProtKB-SubCell"/>
</dbReference>
<dbReference type="Proteomes" id="UP000244655">
    <property type="component" value="Plasmid pl78"/>
</dbReference>
<keyword evidence="4" id="KW-0472">Membrane</keyword>
<protein>
    <recommendedName>
        <fullName evidence="12">Lipoprotein</fullName>
    </recommendedName>
</protein>
<evidence type="ECO:0000256" key="1">
    <source>
        <dbReference type="ARBA" id="ARBA00004459"/>
    </source>
</evidence>
<keyword evidence="3" id="KW-0732">Signal</keyword>